<protein>
    <submittedName>
        <fullName evidence="7">CDP-glycerol glycerophosphotransferase family protein</fullName>
    </submittedName>
</protein>
<dbReference type="Pfam" id="PF04464">
    <property type="entry name" value="Glyphos_transf"/>
    <property type="match status" value="1"/>
</dbReference>
<dbReference type="EMBL" id="CP126114">
    <property type="protein sequence ID" value="WHY86101.1"/>
    <property type="molecule type" value="Genomic_DNA"/>
</dbReference>
<evidence type="ECO:0000256" key="2">
    <source>
        <dbReference type="ARBA" id="ARBA00010488"/>
    </source>
</evidence>
<name>A0AA95MLW4_9BACI</name>
<organism evidence="7 8">
    <name type="scientific">Neobacillus novalis</name>
    <dbReference type="NCBI Taxonomy" id="220687"/>
    <lineage>
        <taxon>Bacteria</taxon>
        <taxon>Bacillati</taxon>
        <taxon>Bacillota</taxon>
        <taxon>Bacilli</taxon>
        <taxon>Bacillales</taxon>
        <taxon>Bacillaceae</taxon>
        <taxon>Neobacillus</taxon>
    </lineage>
</organism>
<dbReference type="PANTHER" id="PTHR37316:SF3">
    <property type="entry name" value="TEICHOIC ACID GLYCEROL-PHOSPHATE TRANSFERASE"/>
    <property type="match status" value="1"/>
</dbReference>
<evidence type="ECO:0000256" key="6">
    <source>
        <dbReference type="ARBA" id="ARBA00023136"/>
    </source>
</evidence>
<evidence type="ECO:0000256" key="5">
    <source>
        <dbReference type="ARBA" id="ARBA00022944"/>
    </source>
</evidence>
<dbReference type="GO" id="GO:0019350">
    <property type="term" value="P:teichoic acid biosynthetic process"/>
    <property type="evidence" value="ECO:0007669"/>
    <property type="project" value="UniProtKB-KW"/>
</dbReference>
<dbReference type="InterPro" id="IPR051612">
    <property type="entry name" value="Teichoic_Acid_Biosynth"/>
</dbReference>
<dbReference type="Gene3D" id="3.40.50.12580">
    <property type="match status" value="1"/>
</dbReference>
<dbReference type="KEGG" id="nnv:QNH39_26595"/>
<dbReference type="GO" id="GO:0005886">
    <property type="term" value="C:plasma membrane"/>
    <property type="evidence" value="ECO:0007669"/>
    <property type="project" value="UniProtKB-SubCell"/>
</dbReference>
<dbReference type="InterPro" id="IPR007554">
    <property type="entry name" value="Glycerophosphate_synth"/>
</dbReference>
<accession>A0AA95MLW4</accession>
<comment type="subcellular location">
    <subcellularLocation>
        <location evidence="1">Cell membrane</location>
        <topology evidence="1">Peripheral membrane protein</topology>
    </subcellularLocation>
</comment>
<evidence type="ECO:0000256" key="4">
    <source>
        <dbReference type="ARBA" id="ARBA00022679"/>
    </source>
</evidence>
<keyword evidence="4" id="KW-0808">Transferase</keyword>
<evidence type="ECO:0000256" key="1">
    <source>
        <dbReference type="ARBA" id="ARBA00004202"/>
    </source>
</evidence>
<dbReference type="PANTHER" id="PTHR37316">
    <property type="entry name" value="TEICHOIC ACID GLYCEROL-PHOSPHATE PRIMASE"/>
    <property type="match status" value="1"/>
</dbReference>
<reference evidence="7" key="1">
    <citation type="submission" date="2023-05" db="EMBL/GenBank/DDBJ databases">
        <title>Comparative genomics of Bacillaceae isolates and their secondary metabolite potential.</title>
        <authorList>
            <person name="Song L."/>
            <person name="Nielsen L.J."/>
            <person name="Mohite O."/>
            <person name="Xu X."/>
            <person name="Weber T."/>
            <person name="Kovacs A.T."/>
        </authorList>
    </citation>
    <scope>NUCLEOTIDE SEQUENCE</scope>
    <source>
        <strain evidence="7">XLM17</strain>
    </source>
</reference>
<dbReference type="RefSeq" id="WP_235845696.1">
    <property type="nucleotide sequence ID" value="NZ_CP126114.1"/>
</dbReference>
<keyword evidence="8" id="KW-1185">Reference proteome</keyword>
<keyword evidence="6" id="KW-0472">Membrane</keyword>
<dbReference type="AlphaFoldDB" id="A0AA95MLW4"/>
<gene>
    <name evidence="7" type="ORF">QNH39_26595</name>
</gene>
<keyword evidence="3" id="KW-1003">Cell membrane</keyword>
<evidence type="ECO:0000313" key="7">
    <source>
        <dbReference type="EMBL" id="WHY86101.1"/>
    </source>
</evidence>
<evidence type="ECO:0000256" key="3">
    <source>
        <dbReference type="ARBA" id="ARBA00022475"/>
    </source>
</evidence>
<dbReference type="SUPFAM" id="SSF53756">
    <property type="entry name" value="UDP-Glycosyltransferase/glycogen phosphorylase"/>
    <property type="match status" value="1"/>
</dbReference>
<dbReference type="GO" id="GO:0047355">
    <property type="term" value="F:CDP-glycerol glycerophosphotransferase activity"/>
    <property type="evidence" value="ECO:0007669"/>
    <property type="project" value="InterPro"/>
</dbReference>
<keyword evidence="5" id="KW-0777">Teichoic acid biosynthesis</keyword>
<sequence length="401" mass="48000">MSKHLKEFLKPASVMKQIYKWIFIVVGLLPVRKKLLIFESFLGRQFSCNPRAIYEYVKHHDYDYEMIWSVDRKHSRIFQQLNIPYVNRFSLKWLWLLPRAEYWITNSRMPLWLKKPNHTTYVQTWHGTPLKKLAADIKEVHMAGTTTIEYKEEFLQESRRWDFLISPNPYSTAIFKRAFQYEKTILETGYPRNDRLITHNNDDTIKRIKDTLGIPNNKKVILYAPTWRDDEFDDSGKYKFTLQLDLAELKRTLSEEYVIILRVHYLIANRINIQPYQGFVFDCSDYDDNRDLYLISDILVTDYSSVFFDYLCLKRPIIFYTYDLDTYRDTLRGFYFDLEKDHPGPLVKTTEELIAEVKRLERDGFEPTDAITRFHENFCGIEQGVSTEQVVKRVFSERAVQ</sequence>
<evidence type="ECO:0000313" key="8">
    <source>
        <dbReference type="Proteomes" id="UP001178288"/>
    </source>
</evidence>
<dbReference type="Proteomes" id="UP001178288">
    <property type="component" value="Chromosome"/>
</dbReference>
<dbReference type="InterPro" id="IPR043148">
    <property type="entry name" value="TagF_C"/>
</dbReference>
<proteinExistence type="inferred from homology"/>
<dbReference type="Gene3D" id="3.40.50.11820">
    <property type="match status" value="1"/>
</dbReference>
<comment type="similarity">
    <text evidence="2">Belongs to the CDP-glycerol glycerophosphotransferase family.</text>
</comment>
<dbReference type="InterPro" id="IPR043149">
    <property type="entry name" value="TagF_N"/>
</dbReference>